<dbReference type="Proteomes" id="UP000828390">
    <property type="component" value="Unassembled WGS sequence"/>
</dbReference>
<reference evidence="1" key="1">
    <citation type="journal article" date="2019" name="bioRxiv">
        <title>The Genome of the Zebra Mussel, Dreissena polymorpha: A Resource for Invasive Species Research.</title>
        <authorList>
            <person name="McCartney M.A."/>
            <person name="Auch B."/>
            <person name="Kono T."/>
            <person name="Mallez S."/>
            <person name="Zhang Y."/>
            <person name="Obille A."/>
            <person name="Becker A."/>
            <person name="Abrahante J.E."/>
            <person name="Garbe J."/>
            <person name="Badalamenti J.P."/>
            <person name="Herman A."/>
            <person name="Mangelson H."/>
            <person name="Liachko I."/>
            <person name="Sullivan S."/>
            <person name="Sone E.D."/>
            <person name="Koren S."/>
            <person name="Silverstein K.A.T."/>
            <person name="Beckman K.B."/>
            <person name="Gohl D.M."/>
        </authorList>
    </citation>
    <scope>NUCLEOTIDE SEQUENCE</scope>
    <source>
        <strain evidence="1">Duluth1</strain>
        <tissue evidence="1">Whole animal</tissue>
    </source>
</reference>
<organism evidence="1 2">
    <name type="scientific">Dreissena polymorpha</name>
    <name type="common">Zebra mussel</name>
    <name type="synonym">Mytilus polymorpha</name>
    <dbReference type="NCBI Taxonomy" id="45954"/>
    <lineage>
        <taxon>Eukaryota</taxon>
        <taxon>Metazoa</taxon>
        <taxon>Spiralia</taxon>
        <taxon>Lophotrochozoa</taxon>
        <taxon>Mollusca</taxon>
        <taxon>Bivalvia</taxon>
        <taxon>Autobranchia</taxon>
        <taxon>Heteroconchia</taxon>
        <taxon>Euheterodonta</taxon>
        <taxon>Imparidentia</taxon>
        <taxon>Neoheterodontei</taxon>
        <taxon>Myida</taxon>
        <taxon>Dreissenoidea</taxon>
        <taxon>Dreissenidae</taxon>
        <taxon>Dreissena</taxon>
    </lineage>
</organism>
<evidence type="ECO:0000313" key="1">
    <source>
        <dbReference type="EMBL" id="KAH3880519.1"/>
    </source>
</evidence>
<sequence>MIFWAFVWDVVATIENAIHGFRKSGLFPLDPKGIDLSKLEPSKHANIALIEDS</sequence>
<name>A0A9D4MRA7_DREPO</name>
<reference evidence="1" key="2">
    <citation type="submission" date="2020-11" db="EMBL/GenBank/DDBJ databases">
        <authorList>
            <person name="McCartney M.A."/>
            <person name="Auch B."/>
            <person name="Kono T."/>
            <person name="Mallez S."/>
            <person name="Becker A."/>
            <person name="Gohl D.M."/>
            <person name="Silverstein K.A.T."/>
            <person name="Koren S."/>
            <person name="Bechman K.B."/>
            <person name="Herman A."/>
            <person name="Abrahante J.E."/>
            <person name="Garbe J."/>
        </authorList>
    </citation>
    <scope>NUCLEOTIDE SEQUENCE</scope>
    <source>
        <strain evidence="1">Duluth1</strain>
        <tissue evidence="1">Whole animal</tissue>
    </source>
</reference>
<keyword evidence="2" id="KW-1185">Reference proteome</keyword>
<evidence type="ECO:0000313" key="2">
    <source>
        <dbReference type="Proteomes" id="UP000828390"/>
    </source>
</evidence>
<dbReference type="AlphaFoldDB" id="A0A9D4MRA7"/>
<dbReference type="EMBL" id="JAIWYP010000001">
    <property type="protein sequence ID" value="KAH3880519.1"/>
    <property type="molecule type" value="Genomic_DNA"/>
</dbReference>
<protein>
    <submittedName>
        <fullName evidence="1">Uncharacterized protein</fullName>
    </submittedName>
</protein>
<gene>
    <name evidence="1" type="ORF">DPMN_004435</name>
</gene>
<accession>A0A9D4MRA7</accession>
<proteinExistence type="predicted"/>
<comment type="caution">
    <text evidence="1">The sequence shown here is derived from an EMBL/GenBank/DDBJ whole genome shotgun (WGS) entry which is preliminary data.</text>
</comment>